<keyword evidence="3" id="KW-0597">Phosphoprotein</keyword>
<dbReference type="SMART" id="SM00091">
    <property type="entry name" value="PAS"/>
    <property type="match status" value="4"/>
</dbReference>
<name>A0A6G7VAR5_9GAMM</name>
<dbReference type="Gene3D" id="3.30.450.20">
    <property type="entry name" value="PAS domain"/>
    <property type="match status" value="4"/>
</dbReference>
<dbReference type="EMBL" id="CP048029">
    <property type="protein sequence ID" value="QIK36877.1"/>
    <property type="molecule type" value="Genomic_DNA"/>
</dbReference>
<dbReference type="InterPro" id="IPR036890">
    <property type="entry name" value="HATPase_C_sf"/>
</dbReference>
<dbReference type="Pfam" id="PF13426">
    <property type="entry name" value="PAS_9"/>
    <property type="match status" value="1"/>
</dbReference>
<feature type="domain" description="PAS" evidence="6">
    <location>
        <begin position="38"/>
        <end position="84"/>
    </location>
</feature>
<comment type="catalytic activity">
    <reaction evidence="1">
        <text>ATP + protein L-histidine = ADP + protein N-phospho-L-histidine.</text>
        <dbReference type="EC" id="2.7.13.3"/>
    </reaction>
</comment>
<keyword evidence="4" id="KW-0808">Transferase</keyword>
<evidence type="ECO:0000256" key="2">
    <source>
        <dbReference type="ARBA" id="ARBA00012438"/>
    </source>
</evidence>
<dbReference type="KEGG" id="cjap:GWK36_01415"/>
<protein>
    <recommendedName>
        <fullName evidence="2">histidine kinase</fullName>
        <ecNumber evidence="2">2.7.13.3</ecNumber>
    </recommendedName>
</protein>
<dbReference type="Gene3D" id="3.30.565.10">
    <property type="entry name" value="Histidine kinase-like ATPase, C-terminal domain"/>
    <property type="match status" value="1"/>
</dbReference>
<keyword evidence="5" id="KW-0418">Kinase</keyword>
<dbReference type="RefSeq" id="WP_166269441.1">
    <property type="nucleotide sequence ID" value="NZ_CP048029.1"/>
</dbReference>
<reference evidence="9" key="1">
    <citation type="submission" date="2020-01" db="EMBL/GenBank/DDBJ databases">
        <title>Caldichromatium gen. nov., sp. nov., a thermophilic purple sulfur bacterium member of the family Chromatiaceae isolated from Nakabusa hot spring, Japan.</title>
        <authorList>
            <person name="Saini M.K."/>
            <person name="Hanada S."/>
            <person name="Tank M."/>
        </authorList>
    </citation>
    <scope>NUCLEOTIDE SEQUENCE [LARGE SCALE GENOMIC DNA]</scope>
    <source>
        <strain evidence="9">No.7</strain>
    </source>
</reference>
<dbReference type="AlphaFoldDB" id="A0A6G7VAR5"/>
<dbReference type="PANTHER" id="PTHR43304">
    <property type="entry name" value="PHYTOCHROME-LIKE PROTEIN CPH1"/>
    <property type="match status" value="1"/>
</dbReference>
<organism evidence="8 9">
    <name type="scientific">Caldichromatium japonicum</name>
    <dbReference type="NCBI Taxonomy" id="2699430"/>
    <lineage>
        <taxon>Bacteria</taxon>
        <taxon>Pseudomonadati</taxon>
        <taxon>Pseudomonadota</taxon>
        <taxon>Gammaproteobacteria</taxon>
        <taxon>Chromatiales</taxon>
        <taxon>Chromatiaceae</taxon>
        <taxon>Caldichromatium</taxon>
    </lineage>
</organism>
<dbReference type="InterPro" id="IPR052162">
    <property type="entry name" value="Sensor_kinase/Photoreceptor"/>
</dbReference>
<feature type="domain" description="PAC" evidence="7">
    <location>
        <begin position="324"/>
        <end position="376"/>
    </location>
</feature>
<dbReference type="InterPro" id="IPR000700">
    <property type="entry name" value="PAS-assoc_C"/>
</dbReference>
<keyword evidence="9" id="KW-1185">Reference proteome</keyword>
<dbReference type="SUPFAM" id="SSF55785">
    <property type="entry name" value="PYP-like sensor domain (PAS domain)"/>
    <property type="match status" value="4"/>
</dbReference>
<dbReference type="PROSITE" id="PS50113">
    <property type="entry name" value="PAC"/>
    <property type="match status" value="1"/>
</dbReference>
<dbReference type="InterPro" id="IPR000014">
    <property type="entry name" value="PAS"/>
</dbReference>
<dbReference type="Pfam" id="PF08448">
    <property type="entry name" value="PAS_4"/>
    <property type="match status" value="1"/>
</dbReference>
<dbReference type="Pfam" id="PF13188">
    <property type="entry name" value="PAS_8"/>
    <property type="match status" value="1"/>
</dbReference>
<dbReference type="EC" id="2.7.13.3" evidence="2"/>
<gene>
    <name evidence="8" type="ORF">GWK36_01415</name>
</gene>
<evidence type="ECO:0000259" key="6">
    <source>
        <dbReference type="PROSITE" id="PS50112"/>
    </source>
</evidence>
<dbReference type="InterPro" id="IPR035965">
    <property type="entry name" value="PAS-like_dom_sf"/>
</dbReference>
<dbReference type="Proteomes" id="UP000502699">
    <property type="component" value="Chromosome"/>
</dbReference>
<evidence type="ECO:0000256" key="1">
    <source>
        <dbReference type="ARBA" id="ARBA00000085"/>
    </source>
</evidence>
<dbReference type="Pfam" id="PF08447">
    <property type="entry name" value="PAS_3"/>
    <property type="match status" value="1"/>
</dbReference>
<evidence type="ECO:0000313" key="8">
    <source>
        <dbReference type="EMBL" id="QIK36877.1"/>
    </source>
</evidence>
<dbReference type="CDD" id="cd00130">
    <property type="entry name" value="PAS"/>
    <property type="match status" value="4"/>
</dbReference>
<dbReference type="GO" id="GO:0004673">
    <property type="term" value="F:protein histidine kinase activity"/>
    <property type="evidence" value="ECO:0007669"/>
    <property type="project" value="UniProtKB-EC"/>
</dbReference>
<dbReference type="PROSITE" id="PS50112">
    <property type="entry name" value="PAS"/>
    <property type="match status" value="2"/>
</dbReference>
<evidence type="ECO:0000256" key="4">
    <source>
        <dbReference type="ARBA" id="ARBA00022679"/>
    </source>
</evidence>
<evidence type="ECO:0000256" key="5">
    <source>
        <dbReference type="ARBA" id="ARBA00022777"/>
    </source>
</evidence>
<dbReference type="NCBIfam" id="TIGR00229">
    <property type="entry name" value="sensory_box"/>
    <property type="match status" value="4"/>
</dbReference>
<dbReference type="InterPro" id="IPR013655">
    <property type="entry name" value="PAS_fold_3"/>
</dbReference>
<evidence type="ECO:0000313" key="9">
    <source>
        <dbReference type="Proteomes" id="UP000502699"/>
    </source>
</evidence>
<accession>A0A6G7VAR5</accession>
<proteinExistence type="predicted"/>
<evidence type="ECO:0000256" key="3">
    <source>
        <dbReference type="ARBA" id="ARBA00022553"/>
    </source>
</evidence>
<feature type="domain" description="PAS" evidence="6">
    <location>
        <begin position="257"/>
        <end position="320"/>
    </location>
</feature>
<sequence length="767" mass="85134">MPSQSSTDNGIGNTLPPDPCITGPVALLAWRPESHWPIVYASPNATHLFGYPPEQILNQAFMSLIHPDDLERITSEVVHHLNAGPESWSQRYRIIRADAQVRWLYDLRVVQRDELGTPRLLYGYMLDETEYRGYEEAFRLFAETSAEAIWLSADQGFIYANPAALRLTGHELSALKGLSWRYLSAPREHHRLPTYFAQIEAGRSVHTVLWLHRANQCEVLVELGFHRLADGCLLAIGQAAQSALRNQAPLDPLLHGLIRAIPDLVWLKDPDGIYLACNARFESFFGASESEIIGHTDADFAAPELAELFRHYDREAMRTGCPVLNEERAIFASDGHEELLQTTKIPLRTPEGDPLGVLGIARDLSSSRKLQEELSEVQAIYQAILDQATDSIVLIHAETLRFVAFNKVACQTLGYTRDEFARLGIPDIQADLTPRRLAYWRDRINCVGWGDLETVHRHKNGELHPVAVTNRRVETRQGPCWVAIWRDLSEHKRVEAKLSTYRERLETLVTTRTAELESARLRAECDRLVDRQLLAAFCQAVCQIYGMAAEHPDVGLRPGVRPETGGEDGHIAQPGASGGSAWLAEIGRMLIDRLRPAMDAQQAAPEVTCTPRDCLMRVIQLLEGEAAAKGIRLISLVDPDLPKDFWCNLPTLEQILFALTAQAIALSAAGRIRLHARCSETGGQGLGIRFELQGDAIPKDAWPRQLPLEPLAALTLGQETFRLVSIGALAERLGGTLGIDPDLSAVWLDLPLVSYGSAQTTSSGPQA</sequence>
<evidence type="ECO:0000259" key="7">
    <source>
        <dbReference type="PROSITE" id="PS50113"/>
    </source>
</evidence>
<dbReference type="PANTHER" id="PTHR43304:SF1">
    <property type="entry name" value="PAC DOMAIN-CONTAINING PROTEIN"/>
    <property type="match status" value="1"/>
</dbReference>
<dbReference type="InterPro" id="IPR013656">
    <property type="entry name" value="PAS_4"/>
</dbReference>